<accession>A0A086AUM0</accession>
<keyword evidence="9" id="KW-1185">Reference proteome</keyword>
<dbReference type="eggNOG" id="COG3608">
    <property type="taxonomic scope" value="Bacteria"/>
</dbReference>
<dbReference type="EMBL" id="MUGY01000001">
    <property type="protein sequence ID" value="OXA98328.1"/>
    <property type="molecule type" value="Genomic_DNA"/>
</dbReference>
<evidence type="ECO:0000256" key="2">
    <source>
        <dbReference type="ARBA" id="ARBA00022723"/>
    </source>
</evidence>
<dbReference type="SUPFAM" id="SSF53187">
    <property type="entry name" value="Zn-dependent exopeptidases"/>
    <property type="match status" value="1"/>
</dbReference>
<dbReference type="AlphaFoldDB" id="A0A086AUM0"/>
<dbReference type="GO" id="GO:0016788">
    <property type="term" value="F:hydrolase activity, acting on ester bonds"/>
    <property type="evidence" value="ECO:0007669"/>
    <property type="project" value="InterPro"/>
</dbReference>
<name>A0A086AUM0_FLAHY</name>
<reference evidence="6 8" key="1">
    <citation type="submission" date="2014-07" db="EMBL/GenBank/DDBJ databases">
        <title>Genome of Flavobacterium hydatis DSM 2063.</title>
        <authorList>
            <person name="Pipes S.E."/>
            <person name="Stropko S.J."/>
            <person name="Newman J.D."/>
        </authorList>
    </citation>
    <scope>NUCLEOTIDE SEQUENCE [LARGE SCALE GENOMIC DNA]</scope>
    <source>
        <strain evidence="6 8">DSM 2063</strain>
    </source>
</reference>
<gene>
    <name evidence="7" type="ORF">B0A62_00585</name>
    <name evidence="6" type="ORF">IW20_01080</name>
</gene>
<dbReference type="InterPro" id="IPR053138">
    <property type="entry name" value="N-alpha-Ac-DABA_deacetylase"/>
</dbReference>
<sequence>MRNSKPLVIFGESILPGESKTVNVEIARLHTTTKLNIPVIVRRSKIEGPVVLFSAGIHGDEINGVEIVRQIISKRINRPLRGTIICIPVINMYGFVNKAREFPDGRDLNRVFPGSKKGSLASRFAYHIVTDVLPIVDYAVDFHAGGASRFNAPQIRLSENNTDLKVLADVFNAPFTLYSKNISGSFRSISEKLKVKMLLFEGGKSLDINHEIANIGIDGVKRLLAYLGMLDSNHVVDHPKEPSIYIEKSVWLRAKCSGLLHDYNTIGKFVKKGTILAIITDPFGKFERKVKAPHDGYIINANHSPIVYEGDAIYHMSKNNLDEDDN</sequence>
<evidence type="ECO:0000313" key="7">
    <source>
        <dbReference type="EMBL" id="OXA98328.1"/>
    </source>
</evidence>
<dbReference type="OrthoDB" id="9782876at2"/>
<reference evidence="7 9" key="2">
    <citation type="submission" date="2016-11" db="EMBL/GenBank/DDBJ databases">
        <title>Whole genomes of Flavobacteriaceae.</title>
        <authorList>
            <person name="Stine C."/>
            <person name="Li C."/>
            <person name="Tadesse D."/>
        </authorList>
    </citation>
    <scope>NUCLEOTIDE SEQUENCE [LARGE SCALE GENOMIC DNA]</scope>
    <source>
        <strain evidence="7 9">ATCC 29551</strain>
    </source>
</reference>
<evidence type="ECO:0000313" key="8">
    <source>
        <dbReference type="Proteomes" id="UP000028712"/>
    </source>
</evidence>
<dbReference type="CDD" id="cd06251">
    <property type="entry name" value="M14_ASTE_ASPA-like"/>
    <property type="match status" value="1"/>
</dbReference>
<keyword evidence="4" id="KW-0862">Zinc</keyword>
<organism evidence="6 8">
    <name type="scientific">Flavobacterium hydatis</name>
    <name type="common">Cytophaga aquatilis</name>
    <dbReference type="NCBI Taxonomy" id="991"/>
    <lineage>
        <taxon>Bacteria</taxon>
        <taxon>Pseudomonadati</taxon>
        <taxon>Bacteroidota</taxon>
        <taxon>Flavobacteriia</taxon>
        <taxon>Flavobacteriales</taxon>
        <taxon>Flavobacteriaceae</taxon>
        <taxon>Flavobacterium</taxon>
    </lineage>
</organism>
<dbReference type="PANTHER" id="PTHR37326">
    <property type="entry name" value="BLL3975 PROTEIN"/>
    <property type="match status" value="1"/>
</dbReference>
<dbReference type="PIRSF" id="PIRSF039012">
    <property type="entry name" value="ASP"/>
    <property type="match status" value="1"/>
</dbReference>
<dbReference type="GO" id="GO:0046872">
    <property type="term" value="F:metal ion binding"/>
    <property type="evidence" value="ECO:0007669"/>
    <property type="project" value="UniProtKB-KW"/>
</dbReference>
<evidence type="ECO:0000256" key="1">
    <source>
        <dbReference type="ARBA" id="ARBA00001947"/>
    </source>
</evidence>
<dbReference type="PANTHER" id="PTHR37326:SF2">
    <property type="entry name" value="SUCCINYLGLUTAMATE DESUCCINYLASE_ASPARTOACYLASE FAMILY PROTEIN"/>
    <property type="match status" value="1"/>
</dbReference>
<dbReference type="Proteomes" id="UP000198424">
    <property type="component" value="Unassembled WGS sequence"/>
</dbReference>
<dbReference type="STRING" id="991.IW20_01080"/>
<dbReference type="GO" id="GO:0016811">
    <property type="term" value="F:hydrolase activity, acting on carbon-nitrogen (but not peptide) bonds, in linear amides"/>
    <property type="evidence" value="ECO:0007669"/>
    <property type="project" value="InterPro"/>
</dbReference>
<dbReference type="Gene3D" id="3.40.630.10">
    <property type="entry name" value="Zn peptidases"/>
    <property type="match status" value="1"/>
</dbReference>
<dbReference type="InterPro" id="IPR055438">
    <property type="entry name" value="AstE_AspA_cat"/>
</dbReference>
<evidence type="ECO:0000259" key="5">
    <source>
        <dbReference type="Pfam" id="PF24827"/>
    </source>
</evidence>
<keyword evidence="3" id="KW-0378">Hydrolase</keyword>
<evidence type="ECO:0000256" key="4">
    <source>
        <dbReference type="ARBA" id="ARBA00022833"/>
    </source>
</evidence>
<keyword evidence="2" id="KW-0479">Metal-binding</keyword>
<proteinExistence type="predicted"/>
<comment type="cofactor">
    <cofactor evidence="1">
        <name>Zn(2+)</name>
        <dbReference type="ChEBI" id="CHEBI:29105"/>
    </cofactor>
</comment>
<dbReference type="EMBL" id="JPRM01000001">
    <property type="protein sequence ID" value="KFF20384.1"/>
    <property type="molecule type" value="Genomic_DNA"/>
</dbReference>
<feature type="domain" description="Succinylglutamate desuccinylase/Aspartoacylase catalytic" evidence="5">
    <location>
        <begin position="48"/>
        <end position="227"/>
    </location>
</feature>
<protein>
    <submittedName>
        <fullName evidence="6">Succinylglutamate desuccinylase</fullName>
    </submittedName>
</protein>
<dbReference type="InterPro" id="IPR043795">
    <property type="entry name" value="N-alpha-Ac-DABA-like"/>
</dbReference>
<evidence type="ECO:0000313" key="9">
    <source>
        <dbReference type="Proteomes" id="UP000198424"/>
    </source>
</evidence>
<comment type="caution">
    <text evidence="6">The sequence shown here is derived from an EMBL/GenBank/DDBJ whole genome shotgun (WGS) entry which is preliminary data.</text>
</comment>
<evidence type="ECO:0000313" key="6">
    <source>
        <dbReference type="EMBL" id="KFF20384.1"/>
    </source>
</evidence>
<evidence type="ECO:0000256" key="3">
    <source>
        <dbReference type="ARBA" id="ARBA00022801"/>
    </source>
</evidence>
<dbReference type="Pfam" id="PF24827">
    <property type="entry name" value="AstE_AspA_cat"/>
    <property type="match status" value="1"/>
</dbReference>
<dbReference type="RefSeq" id="WP_035617662.1">
    <property type="nucleotide sequence ID" value="NZ_JBEWQG010000004.1"/>
</dbReference>
<dbReference type="Proteomes" id="UP000028712">
    <property type="component" value="Unassembled WGS sequence"/>
</dbReference>